<comment type="caution">
    <text evidence="3">The sequence shown here is derived from an EMBL/GenBank/DDBJ whole genome shotgun (WGS) entry which is preliminary data.</text>
</comment>
<evidence type="ECO:0000256" key="2">
    <source>
        <dbReference type="SAM" id="MobiDB-lite"/>
    </source>
</evidence>
<gene>
    <name evidence="3" type="ORF">IFR04_011843</name>
</gene>
<accession>A0A8H7T9K6</accession>
<dbReference type="Proteomes" id="UP000664132">
    <property type="component" value="Unassembled WGS sequence"/>
</dbReference>
<keyword evidence="4" id="KW-1185">Reference proteome</keyword>
<feature type="coiled-coil region" evidence="1">
    <location>
        <begin position="81"/>
        <end position="124"/>
    </location>
</feature>
<sequence length="180" mass="19959">MANVLQMDRPFDLPSSQNFTQRPPIIDLTSTPTAPSSPGGRTIQVIVHNPANNNDFTARTSYTSALCRSPYFQQQIRGEQLAKREEQLKLENEQRSNEREAERVKVYEEKLAKAKEAVAKLGAVATGLAPAPSVSQSPLVQASGSGSIAPALLEELKRAHEKLMKETRKKNDERYKVSLK</sequence>
<dbReference type="AlphaFoldDB" id="A0A8H7T9K6"/>
<proteinExistence type="predicted"/>
<protein>
    <submittedName>
        <fullName evidence="3">Uncharacterized protein</fullName>
    </submittedName>
</protein>
<reference evidence="3" key="1">
    <citation type="submission" date="2021-02" db="EMBL/GenBank/DDBJ databases">
        <title>Genome sequence Cadophora malorum strain M34.</title>
        <authorList>
            <person name="Stefanovic E."/>
            <person name="Vu D."/>
            <person name="Scully C."/>
            <person name="Dijksterhuis J."/>
            <person name="Roader J."/>
            <person name="Houbraken J."/>
        </authorList>
    </citation>
    <scope>NUCLEOTIDE SEQUENCE</scope>
    <source>
        <strain evidence="3">M34</strain>
    </source>
</reference>
<dbReference type="EMBL" id="JAFJYH010000239">
    <property type="protein sequence ID" value="KAG4415022.1"/>
    <property type="molecule type" value="Genomic_DNA"/>
</dbReference>
<feature type="region of interest" description="Disordered" evidence="2">
    <location>
        <begin position="1"/>
        <end position="39"/>
    </location>
</feature>
<organism evidence="3 4">
    <name type="scientific">Cadophora malorum</name>
    <dbReference type="NCBI Taxonomy" id="108018"/>
    <lineage>
        <taxon>Eukaryota</taxon>
        <taxon>Fungi</taxon>
        <taxon>Dikarya</taxon>
        <taxon>Ascomycota</taxon>
        <taxon>Pezizomycotina</taxon>
        <taxon>Leotiomycetes</taxon>
        <taxon>Helotiales</taxon>
        <taxon>Ploettnerulaceae</taxon>
        <taxon>Cadophora</taxon>
    </lineage>
</organism>
<name>A0A8H7T9K6_9HELO</name>
<evidence type="ECO:0000313" key="3">
    <source>
        <dbReference type="EMBL" id="KAG4415022.1"/>
    </source>
</evidence>
<evidence type="ECO:0000313" key="4">
    <source>
        <dbReference type="Proteomes" id="UP000664132"/>
    </source>
</evidence>
<evidence type="ECO:0000256" key="1">
    <source>
        <dbReference type="SAM" id="Coils"/>
    </source>
</evidence>
<keyword evidence="1" id="KW-0175">Coiled coil</keyword>